<evidence type="ECO:0000256" key="1">
    <source>
        <dbReference type="ARBA" id="ARBA00004141"/>
    </source>
</evidence>
<dbReference type="GO" id="GO:0005886">
    <property type="term" value="C:plasma membrane"/>
    <property type="evidence" value="ECO:0007669"/>
    <property type="project" value="TreeGrafter"/>
</dbReference>
<evidence type="ECO:0000256" key="8">
    <source>
        <dbReference type="ARBA" id="ARBA00023201"/>
    </source>
</evidence>
<dbReference type="PANTHER" id="PTHR10110">
    <property type="entry name" value="SODIUM/HYDROGEN EXCHANGER"/>
    <property type="match status" value="1"/>
</dbReference>
<name>A0A383V5V1_TETOB</name>
<evidence type="ECO:0000256" key="3">
    <source>
        <dbReference type="ARBA" id="ARBA00022692"/>
    </source>
</evidence>
<evidence type="ECO:0000256" key="9">
    <source>
        <dbReference type="ARBA" id="ARBA00047524"/>
    </source>
</evidence>
<dbReference type="Proteomes" id="UP000256970">
    <property type="component" value="Unassembled WGS sequence"/>
</dbReference>
<feature type="transmembrane region" description="Helical" evidence="11">
    <location>
        <begin position="125"/>
        <end position="148"/>
    </location>
</feature>
<sequence>MQLAGESSFCLTQNVTYEHRVYDPDTLNWCPVPGGGADALLFAGLAVFCSCALYSKLSAVWVLLAGALFQVANVYFNMNHFSNALTIWLGMHPSTIFFQIFLPPLLLDSAVRVDFFLFKKMAAHCLIFASLNVLVSTVAFIPLMLYGLDLAAAGWRPIDAALFGAILGSTDAVAVTAILKAGGAPEMLSTLLEGESLFNDASSIVLFEIFLHMNMAADKNSTMTH</sequence>
<evidence type="ECO:0000256" key="2">
    <source>
        <dbReference type="ARBA" id="ARBA00022448"/>
    </source>
</evidence>
<dbReference type="AlphaFoldDB" id="A0A383V5V1"/>
<keyword evidence="4 11" id="KW-1133">Transmembrane helix</keyword>
<dbReference type="InterPro" id="IPR018422">
    <property type="entry name" value="Cation/H_exchanger_CPA1"/>
</dbReference>
<dbReference type="GO" id="GO:0015386">
    <property type="term" value="F:potassium:proton antiporter activity"/>
    <property type="evidence" value="ECO:0007669"/>
    <property type="project" value="TreeGrafter"/>
</dbReference>
<organism evidence="13 14">
    <name type="scientific">Tetradesmus obliquus</name>
    <name type="common">Green alga</name>
    <name type="synonym">Acutodesmus obliquus</name>
    <dbReference type="NCBI Taxonomy" id="3088"/>
    <lineage>
        <taxon>Eukaryota</taxon>
        <taxon>Viridiplantae</taxon>
        <taxon>Chlorophyta</taxon>
        <taxon>core chlorophytes</taxon>
        <taxon>Chlorophyceae</taxon>
        <taxon>CS clade</taxon>
        <taxon>Sphaeropleales</taxon>
        <taxon>Scenedesmaceae</taxon>
        <taxon>Tetradesmus</taxon>
    </lineage>
</organism>
<keyword evidence="14" id="KW-1185">Reference proteome</keyword>
<dbReference type="InterPro" id="IPR006153">
    <property type="entry name" value="Cation/H_exchanger_TM"/>
</dbReference>
<feature type="domain" description="Cation/H+ exchanger transmembrane" evidence="12">
    <location>
        <begin position="63"/>
        <end position="214"/>
    </location>
</feature>
<reference evidence="13 14" key="1">
    <citation type="submission" date="2016-10" db="EMBL/GenBank/DDBJ databases">
        <authorList>
            <person name="Cai Z."/>
        </authorList>
    </citation>
    <scope>NUCLEOTIDE SEQUENCE [LARGE SCALE GENOMIC DNA]</scope>
</reference>
<dbReference type="PANTHER" id="PTHR10110:SF197">
    <property type="entry name" value="SODIUM_HYDROGEN EXCHANGER"/>
    <property type="match status" value="1"/>
</dbReference>
<dbReference type="Pfam" id="PF00999">
    <property type="entry name" value="Na_H_Exchanger"/>
    <property type="match status" value="1"/>
</dbReference>
<proteinExistence type="predicted"/>
<evidence type="ECO:0000256" key="4">
    <source>
        <dbReference type="ARBA" id="ARBA00022989"/>
    </source>
</evidence>
<evidence type="ECO:0000256" key="10">
    <source>
        <dbReference type="ARBA" id="ARBA00047912"/>
    </source>
</evidence>
<dbReference type="Gene3D" id="6.10.140.1330">
    <property type="match status" value="1"/>
</dbReference>
<gene>
    <name evidence="13" type="ORF">BQ4739_LOCUS887</name>
</gene>
<comment type="subcellular location">
    <subcellularLocation>
        <location evidence="1">Membrane</location>
        <topology evidence="1">Multi-pass membrane protein</topology>
    </subcellularLocation>
</comment>
<keyword evidence="3 11" id="KW-0812">Transmembrane</keyword>
<keyword evidence="5" id="KW-0915">Sodium</keyword>
<feature type="transmembrane region" description="Helical" evidence="11">
    <location>
        <begin position="35"/>
        <end position="54"/>
    </location>
</feature>
<dbReference type="EMBL" id="FNXT01000059">
    <property type="protein sequence ID" value="SZX60333.1"/>
    <property type="molecule type" value="Genomic_DNA"/>
</dbReference>
<feature type="transmembrane region" description="Helical" evidence="11">
    <location>
        <begin position="160"/>
        <end position="179"/>
    </location>
</feature>
<keyword evidence="6" id="KW-0406">Ion transport</keyword>
<evidence type="ECO:0000256" key="5">
    <source>
        <dbReference type="ARBA" id="ARBA00023053"/>
    </source>
</evidence>
<keyword evidence="7 11" id="KW-0472">Membrane</keyword>
<protein>
    <recommendedName>
        <fullName evidence="12">Cation/H+ exchanger transmembrane domain-containing protein</fullName>
    </recommendedName>
</protein>
<accession>A0A383V5V1</accession>
<evidence type="ECO:0000256" key="7">
    <source>
        <dbReference type="ARBA" id="ARBA00023136"/>
    </source>
</evidence>
<comment type="catalytic activity">
    <reaction evidence="9">
        <text>Na(+)(in) + H(+)(out) = Na(+)(out) + H(+)(in)</text>
        <dbReference type="Rhea" id="RHEA:29419"/>
        <dbReference type="ChEBI" id="CHEBI:15378"/>
        <dbReference type="ChEBI" id="CHEBI:29101"/>
    </reaction>
</comment>
<evidence type="ECO:0000313" key="14">
    <source>
        <dbReference type="Proteomes" id="UP000256970"/>
    </source>
</evidence>
<keyword evidence="8" id="KW-0739">Sodium transport</keyword>
<keyword evidence="2" id="KW-0813">Transport</keyword>
<comment type="catalytic activity">
    <reaction evidence="10">
        <text>K(+)(in) + H(+)(out) = K(+)(out) + H(+)(in)</text>
        <dbReference type="Rhea" id="RHEA:29467"/>
        <dbReference type="ChEBI" id="CHEBI:15378"/>
        <dbReference type="ChEBI" id="CHEBI:29103"/>
    </reaction>
</comment>
<dbReference type="GO" id="GO:0051453">
    <property type="term" value="P:regulation of intracellular pH"/>
    <property type="evidence" value="ECO:0007669"/>
    <property type="project" value="TreeGrafter"/>
</dbReference>
<dbReference type="GO" id="GO:0098719">
    <property type="term" value="P:sodium ion import across plasma membrane"/>
    <property type="evidence" value="ECO:0007669"/>
    <property type="project" value="TreeGrafter"/>
</dbReference>
<dbReference type="GO" id="GO:0015385">
    <property type="term" value="F:sodium:proton antiporter activity"/>
    <property type="evidence" value="ECO:0007669"/>
    <property type="project" value="InterPro"/>
</dbReference>
<evidence type="ECO:0000256" key="6">
    <source>
        <dbReference type="ARBA" id="ARBA00023065"/>
    </source>
</evidence>
<evidence type="ECO:0000313" key="13">
    <source>
        <dbReference type="EMBL" id="SZX60333.1"/>
    </source>
</evidence>
<evidence type="ECO:0000256" key="11">
    <source>
        <dbReference type="SAM" id="Phobius"/>
    </source>
</evidence>
<evidence type="ECO:0000259" key="12">
    <source>
        <dbReference type="Pfam" id="PF00999"/>
    </source>
</evidence>